<reference evidence="2 3" key="1">
    <citation type="submission" date="2024-01" db="EMBL/GenBank/DDBJ databases">
        <title>Unpublished Manusciprt.</title>
        <authorList>
            <person name="Duman M."/>
            <person name="Valdes E.G."/>
            <person name="Ajmi N."/>
            <person name="Altun S."/>
            <person name="Saticioglu I.B."/>
        </authorList>
    </citation>
    <scope>NUCLEOTIDE SEQUENCE [LARGE SCALE GENOMIC DNA]</scope>
    <source>
        <strain evidence="2 3">120P</strain>
    </source>
</reference>
<dbReference type="RefSeq" id="WP_330080982.1">
    <property type="nucleotide sequence ID" value="NZ_JAZDQP010000042.1"/>
</dbReference>
<evidence type="ECO:0000256" key="1">
    <source>
        <dbReference type="SAM" id="MobiDB-lite"/>
    </source>
</evidence>
<evidence type="ECO:0000313" key="3">
    <source>
        <dbReference type="Proteomes" id="UP001307839"/>
    </source>
</evidence>
<sequence length="185" mass="20029">MNRRCATGCGASRAGTPAFEEALVRGRVPEQDTSLFIALDDPLALVDDLSMNLAGRLMEQDQFSRLHQANLESALAVQHLCGFDTEAFIPERIKDPIQRQAYTDDLYTLLKTFDQVERGKELVSFGQEGMVDLASARTVAAAQSAFPSAGRMEPLRSGATAMDGRRAPQGQGRPFGAVPTGARVE</sequence>
<gene>
    <name evidence="2" type="ORF">V0R53_26805</name>
</gene>
<feature type="region of interest" description="Disordered" evidence="1">
    <location>
        <begin position="161"/>
        <end position="185"/>
    </location>
</feature>
<dbReference type="AlphaFoldDB" id="A0AB35X2T5"/>
<accession>A0AB35X2T5</accession>
<name>A0AB35X2T5_9PSED</name>
<keyword evidence="3" id="KW-1185">Reference proteome</keyword>
<protein>
    <submittedName>
        <fullName evidence="2">Uncharacterized protein</fullName>
    </submittedName>
</protein>
<comment type="caution">
    <text evidence="2">The sequence shown here is derived from an EMBL/GenBank/DDBJ whole genome shotgun (WGS) entry which is preliminary data.</text>
</comment>
<proteinExistence type="predicted"/>
<dbReference type="Proteomes" id="UP001307839">
    <property type="component" value="Unassembled WGS sequence"/>
</dbReference>
<evidence type="ECO:0000313" key="2">
    <source>
        <dbReference type="EMBL" id="MEE1869984.1"/>
    </source>
</evidence>
<dbReference type="EMBL" id="JAZDQP010000042">
    <property type="protein sequence ID" value="MEE1869984.1"/>
    <property type="molecule type" value="Genomic_DNA"/>
</dbReference>
<organism evidence="2 3">
    <name type="scientific">Pseudomonas auratipiscis</name>
    <dbReference type="NCBI Taxonomy" id="3115853"/>
    <lineage>
        <taxon>Bacteria</taxon>
        <taxon>Pseudomonadati</taxon>
        <taxon>Pseudomonadota</taxon>
        <taxon>Gammaproteobacteria</taxon>
        <taxon>Pseudomonadales</taxon>
        <taxon>Pseudomonadaceae</taxon>
        <taxon>Pseudomonas</taxon>
    </lineage>
</organism>